<dbReference type="EMBL" id="OU015584">
    <property type="protein sequence ID" value="CAG5078370.1"/>
    <property type="molecule type" value="Genomic_DNA"/>
</dbReference>
<evidence type="ECO:0000313" key="1">
    <source>
        <dbReference type="EMBL" id="CAG5078370.1"/>
    </source>
</evidence>
<dbReference type="AlphaFoldDB" id="A0A916JKX2"/>
<protein>
    <submittedName>
        <fullName evidence="1">Uncharacterized protein</fullName>
    </submittedName>
</protein>
<dbReference type="RefSeq" id="WP_258540883.1">
    <property type="nucleotide sequence ID" value="NZ_OU015584.1"/>
</dbReference>
<organism evidence="1 2">
    <name type="scientific">Parvicella tangerina</name>
    <dbReference type="NCBI Taxonomy" id="2829795"/>
    <lineage>
        <taxon>Bacteria</taxon>
        <taxon>Pseudomonadati</taxon>
        <taxon>Bacteroidota</taxon>
        <taxon>Flavobacteriia</taxon>
        <taxon>Flavobacteriales</taxon>
        <taxon>Parvicellaceae</taxon>
        <taxon>Parvicella</taxon>
    </lineage>
</organism>
<gene>
    <name evidence="1" type="ORF">CRYO30217_00654</name>
</gene>
<accession>A0A916JKX2</accession>
<dbReference type="Proteomes" id="UP000683507">
    <property type="component" value="Chromosome"/>
</dbReference>
<keyword evidence="2" id="KW-1185">Reference proteome</keyword>
<name>A0A916JKX2_9FLAO</name>
<dbReference type="KEGG" id="ptan:CRYO30217_00654"/>
<evidence type="ECO:0000313" key="2">
    <source>
        <dbReference type="Proteomes" id="UP000683507"/>
    </source>
</evidence>
<sequence>MISTLFGKKKITEDKLANIFVNSMLKAVDESFGDVVDSISNDQEFKVRPLMDKTDSDKFLMIVVVGNLSYLNRYFSNAEEVVLKGKITQKFANVFGMSYDEMAAIFKDFGQFIYRVNHPSKNMLYGMSKAVFYKYKLGQYQDEYFAQLDAPNPIFLKRLDTVMENYLWDWNTFLDKYKFTPEETY</sequence>
<proteinExistence type="predicted"/>
<reference evidence="1" key="1">
    <citation type="submission" date="2021-04" db="EMBL/GenBank/DDBJ databases">
        <authorList>
            <person name="Rodrigo-Torres L."/>
            <person name="Arahal R. D."/>
            <person name="Lucena T."/>
        </authorList>
    </citation>
    <scope>NUCLEOTIDE SEQUENCE</scope>
    <source>
        <strain evidence="1">AS29M-1</strain>
    </source>
</reference>